<feature type="active site" description="Proton donor/acceptor" evidence="1">
    <location>
        <position position="92"/>
    </location>
</feature>
<dbReference type="InterPro" id="IPR001345">
    <property type="entry name" value="PG/BPGM_mutase_AS"/>
</dbReference>
<dbReference type="PROSITE" id="PS00175">
    <property type="entry name" value="PG_MUTASE"/>
    <property type="match status" value="1"/>
</dbReference>
<dbReference type="PANTHER" id="PTHR48100">
    <property type="entry name" value="BROAD-SPECIFICITY PHOSPHATASE YOR283W-RELATED"/>
    <property type="match status" value="1"/>
</dbReference>
<dbReference type="InParanoid" id="A0A1B1AN59"/>
<keyword evidence="5" id="KW-1185">Reference proteome</keyword>
<evidence type="ECO:0000256" key="3">
    <source>
        <dbReference type="SAM" id="MobiDB-lite"/>
    </source>
</evidence>
<dbReference type="InterPro" id="IPR050275">
    <property type="entry name" value="PGM_Phosphatase"/>
</dbReference>
<dbReference type="FunCoup" id="A0A1B1AN59">
    <property type="interactions" value="536"/>
</dbReference>
<dbReference type="STRING" id="1759059.ATE48_08090"/>
<evidence type="ECO:0000256" key="1">
    <source>
        <dbReference type="PIRSR" id="PIRSR613078-1"/>
    </source>
</evidence>
<sequence>MSPAGNEPALFLVRHGETEWNRAGRFQGSKDSPLTPRGREQARSAARTLATMVASEAPLRAYVSPLGRTRETASLISQYVKLDIHIEERVAEISLGCWDGMSMYEIDAEFPGALSGSKPHDWYFRSPDGESFEDAYARTTDWLREACTPAIVITHGLASRLIRGAYEQLSKQDMLLLPVPQDGFYQLKNGHSEFVQSA</sequence>
<dbReference type="KEGG" id="cbot:ATE48_08090"/>
<organism evidence="4 5">
    <name type="scientific">Candidatus Viadribacter manganicus</name>
    <dbReference type="NCBI Taxonomy" id="1759059"/>
    <lineage>
        <taxon>Bacteria</taxon>
        <taxon>Pseudomonadati</taxon>
        <taxon>Pseudomonadota</taxon>
        <taxon>Alphaproteobacteria</taxon>
        <taxon>Hyphomonadales</taxon>
        <taxon>Hyphomonadaceae</taxon>
        <taxon>Candidatus Viadribacter</taxon>
    </lineage>
</organism>
<gene>
    <name evidence="4" type="ORF">ATE48_08090</name>
</gene>
<evidence type="ECO:0000313" key="4">
    <source>
        <dbReference type="EMBL" id="ANP47994.1"/>
    </source>
</evidence>
<dbReference type="EMBL" id="CP013244">
    <property type="protein sequence ID" value="ANP47994.1"/>
    <property type="molecule type" value="Genomic_DNA"/>
</dbReference>
<feature type="region of interest" description="Disordered" evidence="3">
    <location>
        <begin position="22"/>
        <end position="42"/>
    </location>
</feature>
<dbReference type="Gene3D" id="3.40.50.1240">
    <property type="entry name" value="Phosphoglycerate mutase-like"/>
    <property type="match status" value="1"/>
</dbReference>
<accession>A0A1B1AN59</accession>
<feature type="active site" description="Tele-phosphohistidine intermediate" evidence="1">
    <location>
        <position position="15"/>
    </location>
</feature>
<dbReference type="InterPro" id="IPR029033">
    <property type="entry name" value="His_PPase_superfam"/>
</dbReference>
<dbReference type="OrthoDB" id="9781415at2"/>
<protein>
    <submittedName>
        <fullName evidence="4">Phosphoglycerate mutase</fullName>
    </submittedName>
</protein>
<dbReference type="PIRSF" id="PIRSF000709">
    <property type="entry name" value="6PFK_2-Ptase"/>
    <property type="match status" value="1"/>
</dbReference>
<evidence type="ECO:0000313" key="5">
    <source>
        <dbReference type="Proteomes" id="UP000092498"/>
    </source>
</evidence>
<dbReference type="SMART" id="SM00855">
    <property type="entry name" value="PGAM"/>
    <property type="match status" value="1"/>
</dbReference>
<name>A0A1B1AN59_9PROT</name>
<dbReference type="SUPFAM" id="SSF53254">
    <property type="entry name" value="Phosphoglycerate mutase-like"/>
    <property type="match status" value="1"/>
</dbReference>
<dbReference type="Proteomes" id="UP000092498">
    <property type="component" value="Chromosome"/>
</dbReference>
<dbReference type="Pfam" id="PF00300">
    <property type="entry name" value="His_Phos_1"/>
    <property type="match status" value="1"/>
</dbReference>
<feature type="binding site" evidence="2">
    <location>
        <position position="68"/>
    </location>
    <ligand>
        <name>substrate</name>
    </ligand>
</feature>
<feature type="binding site" evidence="2">
    <location>
        <begin position="14"/>
        <end position="21"/>
    </location>
    <ligand>
        <name>substrate</name>
    </ligand>
</feature>
<reference evidence="4 5" key="1">
    <citation type="submission" date="2015-11" db="EMBL/GenBank/DDBJ databases">
        <title>Whole-Genome Sequence of Candidatus Oderbacter manganicum from the National Park Lower Oder Valley, Germany.</title>
        <authorList>
            <person name="Braun B."/>
            <person name="Liere K."/>
            <person name="Szewzyk U."/>
        </authorList>
    </citation>
    <scope>NUCLEOTIDE SEQUENCE [LARGE SCALE GENOMIC DNA]</scope>
    <source>
        <strain evidence="4 5">OTSz_A_272</strain>
    </source>
</reference>
<proteinExistence type="predicted"/>
<dbReference type="CDD" id="cd07067">
    <property type="entry name" value="HP_PGM_like"/>
    <property type="match status" value="1"/>
</dbReference>
<dbReference type="AlphaFoldDB" id="A0A1B1AN59"/>
<evidence type="ECO:0000256" key="2">
    <source>
        <dbReference type="PIRSR" id="PIRSR613078-2"/>
    </source>
</evidence>
<dbReference type="RefSeq" id="WP_066774723.1">
    <property type="nucleotide sequence ID" value="NZ_CP013244.1"/>
</dbReference>
<dbReference type="InterPro" id="IPR013078">
    <property type="entry name" value="His_Pase_superF_clade-1"/>
</dbReference>
<dbReference type="GO" id="GO:0016791">
    <property type="term" value="F:phosphatase activity"/>
    <property type="evidence" value="ECO:0007669"/>
    <property type="project" value="TreeGrafter"/>
</dbReference>